<feature type="active site" description="Nucleophile" evidence="5">
    <location>
        <position position="250"/>
    </location>
</feature>
<proteinExistence type="inferred from homology"/>
<dbReference type="PIRSF" id="PIRSF028973">
    <property type="entry name" value="Scavenger_mRNA_decap_enz"/>
    <property type="match status" value="1"/>
</dbReference>
<name>A0A1M8A4L5_MALS4</name>
<dbReference type="GO" id="GO:0000340">
    <property type="term" value="F:RNA 7-methylguanosine cap binding"/>
    <property type="evidence" value="ECO:0007669"/>
    <property type="project" value="TreeGrafter"/>
</dbReference>
<dbReference type="VEuPathDB" id="FungiDB:MSYG_1598"/>
<dbReference type="PANTHER" id="PTHR12978">
    <property type="entry name" value="HISTIDINE TRIAD HIT PROTEIN MEMBER"/>
    <property type="match status" value="1"/>
</dbReference>
<evidence type="ECO:0000313" key="7">
    <source>
        <dbReference type="EMBL" id="SHO77257.1"/>
    </source>
</evidence>
<evidence type="ECO:0000256" key="6">
    <source>
        <dbReference type="PIRSR" id="PIRSR028973-2"/>
    </source>
</evidence>
<dbReference type="GO" id="GO:0005634">
    <property type="term" value="C:nucleus"/>
    <property type="evidence" value="ECO:0007669"/>
    <property type="project" value="TreeGrafter"/>
</dbReference>
<feature type="binding site" evidence="6">
    <location>
        <begin position="241"/>
        <end position="252"/>
    </location>
    <ligand>
        <name>substrate</name>
    </ligand>
</feature>
<dbReference type="Pfam" id="PF11969">
    <property type="entry name" value="DcpS_C"/>
    <property type="match status" value="1"/>
</dbReference>
<feature type="binding site" evidence="6">
    <location>
        <position position="171"/>
    </location>
    <ligand>
        <name>substrate</name>
    </ligand>
</feature>
<feature type="binding site" evidence="6">
    <location>
        <position position="173"/>
    </location>
    <ligand>
        <name>substrate</name>
    </ligand>
</feature>
<dbReference type="Gene3D" id="3.30.200.40">
    <property type="entry name" value="Scavenger mRNA decapping enzyme, N-terminal domain"/>
    <property type="match status" value="1"/>
</dbReference>
<keyword evidence="7" id="KW-0378">Hydrolase</keyword>
<organism evidence="7 8">
    <name type="scientific">Malassezia sympodialis (strain ATCC 42132)</name>
    <name type="common">Atopic eczema-associated yeast</name>
    <dbReference type="NCBI Taxonomy" id="1230383"/>
    <lineage>
        <taxon>Eukaryota</taxon>
        <taxon>Fungi</taxon>
        <taxon>Dikarya</taxon>
        <taxon>Basidiomycota</taxon>
        <taxon>Ustilaginomycotina</taxon>
        <taxon>Malasseziomycetes</taxon>
        <taxon>Malasseziales</taxon>
        <taxon>Malasseziaceae</taxon>
        <taxon>Malassezia</taxon>
    </lineage>
</organism>
<dbReference type="EMBL" id="LT671822">
    <property type="protein sequence ID" value="SHO77257.1"/>
    <property type="molecule type" value="Genomic_DNA"/>
</dbReference>
<dbReference type="InterPro" id="IPR008594">
    <property type="entry name" value="DcpS/DCS2"/>
</dbReference>
<comment type="subcellular location">
    <subcellularLocation>
        <location evidence="1">Cytoplasm</location>
    </subcellularLocation>
</comment>
<dbReference type="AlphaFoldDB" id="A0A1M8A4L5"/>
<evidence type="ECO:0000256" key="1">
    <source>
        <dbReference type="ARBA" id="ARBA00004496"/>
    </source>
</evidence>
<comment type="similarity">
    <text evidence="2">Belongs to the HIT family.</text>
</comment>
<keyword evidence="4" id="KW-0597">Phosphoprotein</keyword>
<dbReference type="Proteomes" id="UP000186303">
    <property type="component" value="Chromosome 2"/>
</dbReference>
<dbReference type="GO" id="GO:0000932">
    <property type="term" value="C:P-body"/>
    <property type="evidence" value="ECO:0007669"/>
    <property type="project" value="TreeGrafter"/>
</dbReference>
<dbReference type="InterPro" id="IPR036265">
    <property type="entry name" value="HIT-like_sf"/>
</dbReference>
<dbReference type="PANTHER" id="PTHR12978:SF0">
    <property type="entry name" value="M7GPPPX DIPHOSPHATASE"/>
    <property type="match status" value="1"/>
</dbReference>
<evidence type="ECO:0000256" key="3">
    <source>
        <dbReference type="ARBA" id="ARBA00022490"/>
    </source>
</evidence>
<gene>
    <name evidence="7" type="ORF">MSYG_1598</name>
</gene>
<keyword evidence="3" id="KW-0963">Cytoplasm</keyword>
<dbReference type="Gene3D" id="3.30.428.10">
    <property type="entry name" value="HIT-like"/>
    <property type="match status" value="1"/>
</dbReference>
<dbReference type="GO" id="GO:0016787">
    <property type="term" value="F:hydrolase activity"/>
    <property type="evidence" value="ECO:0007669"/>
    <property type="project" value="UniProtKB-KW"/>
</dbReference>
<evidence type="ECO:0000256" key="5">
    <source>
        <dbReference type="PIRSR" id="PIRSR028973-1"/>
    </source>
</evidence>
<dbReference type="OMA" id="HVHINPI"/>
<dbReference type="Pfam" id="PF05652">
    <property type="entry name" value="DcpS"/>
    <property type="match status" value="1"/>
</dbReference>
<feature type="binding site" evidence="6">
    <location>
        <position position="151"/>
    </location>
    <ligand>
        <name>substrate</name>
    </ligand>
</feature>
<dbReference type="STRING" id="1230383.A0A1M8A4L5"/>
<dbReference type="InterPro" id="IPR011145">
    <property type="entry name" value="Scavenger_mRNA_decap_enz_N"/>
</dbReference>
<evidence type="ECO:0000256" key="4">
    <source>
        <dbReference type="ARBA" id="ARBA00022553"/>
    </source>
</evidence>
<feature type="binding site" evidence="6">
    <location>
        <position position="141"/>
    </location>
    <ligand>
        <name>substrate</name>
    </ligand>
</feature>
<dbReference type="InterPro" id="IPR019808">
    <property type="entry name" value="Histidine_triad_CS"/>
</dbReference>
<sequence>MTEVVRSFRLTRVLHEDARSRVVNLLGACSYDGQETAALLLMEKTHFSPQFLDTIETGLSHAFSRIESIGQNDIYTWVFGWQAASKNEQADVKMTLICPATDELIAKYSTPERRMVLETPHMYRTVTKPWIDMLPTSKTAWVRNILQGISEQESILYNDDDPKAGFILLPDMKWDRRSLSSLYLVAIVRDESLKTLRDLRKEHIPLLRNIQTAGAQIARDTFGLPPASTDGSATPLRCFLHYMPTYFHLHVHLLSANFTSHPGALVGQAHLLEDVISLLELGVSFSDRTLGYAMADGHPLLHALQEAGYAK</sequence>
<dbReference type="PROSITE" id="PS00892">
    <property type="entry name" value="HIT_1"/>
    <property type="match status" value="1"/>
</dbReference>
<reference evidence="8" key="1">
    <citation type="journal article" date="2017" name="Nucleic Acids Res.">
        <title>Proteogenomics produces comprehensive and highly accurate protein-coding gene annotation in a complete genome assembly of Malassezia sympodialis.</title>
        <authorList>
            <person name="Zhu Y."/>
            <person name="Engstroem P.G."/>
            <person name="Tellgren-Roth C."/>
            <person name="Baudo C.D."/>
            <person name="Kennell J.C."/>
            <person name="Sun S."/>
            <person name="Billmyre R.B."/>
            <person name="Schroeder M.S."/>
            <person name="Andersson A."/>
            <person name="Holm T."/>
            <person name="Sigurgeirsson B."/>
            <person name="Wu G."/>
            <person name="Sankaranarayanan S.R."/>
            <person name="Siddharthan R."/>
            <person name="Sanyal K."/>
            <person name="Lundeberg J."/>
            <person name="Nystedt B."/>
            <person name="Boekhout T."/>
            <person name="Dawson T.L. Jr."/>
            <person name="Heitman J."/>
            <person name="Scheynius A."/>
            <person name="Lehtioe J."/>
        </authorList>
    </citation>
    <scope>NUCLEOTIDE SEQUENCE [LARGE SCALE GENOMIC DNA]</scope>
    <source>
        <strain evidence="8">ATCC 42132</strain>
    </source>
</reference>
<accession>A0A1M8A4L5</accession>
<evidence type="ECO:0000313" key="8">
    <source>
        <dbReference type="Proteomes" id="UP000186303"/>
    </source>
</evidence>
<dbReference type="SUPFAM" id="SSF102860">
    <property type="entry name" value="mRNA decapping enzyme DcpS N-terminal domain"/>
    <property type="match status" value="1"/>
</dbReference>
<dbReference type="GO" id="GO:0000290">
    <property type="term" value="P:deadenylation-dependent decapping of nuclear-transcribed mRNA"/>
    <property type="evidence" value="ECO:0007669"/>
    <property type="project" value="InterPro"/>
</dbReference>
<keyword evidence="8" id="KW-1185">Reference proteome</keyword>
<dbReference type="SUPFAM" id="SSF54197">
    <property type="entry name" value="HIT-like"/>
    <property type="match status" value="1"/>
</dbReference>
<protein>
    <submittedName>
        <fullName evidence="7">Similar to S.cerevisiae protein DCS1 (Non-essential hydrolase involved in mRNA decapping)</fullName>
    </submittedName>
</protein>
<evidence type="ECO:0000256" key="2">
    <source>
        <dbReference type="ARBA" id="ARBA00010208"/>
    </source>
</evidence>
<dbReference type="OrthoDB" id="10264956at2759"/>